<dbReference type="EMBL" id="JAEQBW010000001">
    <property type="protein sequence ID" value="MBK6264279.1"/>
    <property type="molecule type" value="Genomic_DNA"/>
</dbReference>
<reference evidence="1" key="1">
    <citation type="submission" date="2021-01" db="EMBL/GenBank/DDBJ databases">
        <title>Marivirga aurantiaca sp. nov., isolated from intertidal surface sediments.</title>
        <authorList>
            <person name="Zhang M."/>
        </authorList>
    </citation>
    <scope>NUCLEOTIDE SEQUENCE</scope>
    <source>
        <strain evidence="1">S37H4</strain>
    </source>
</reference>
<comment type="caution">
    <text evidence="1">The sequence shown here is derived from an EMBL/GenBank/DDBJ whole genome shotgun (WGS) entry which is preliminary data.</text>
</comment>
<evidence type="ECO:0000313" key="1">
    <source>
        <dbReference type="EMBL" id="MBK6264279.1"/>
    </source>
</evidence>
<keyword evidence="2" id="KW-1185">Reference proteome</keyword>
<gene>
    <name evidence="1" type="ORF">JKA74_04460</name>
</gene>
<dbReference type="RefSeq" id="WP_201429946.1">
    <property type="nucleotide sequence ID" value="NZ_JAEQBW010000001.1"/>
</dbReference>
<protein>
    <submittedName>
        <fullName evidence="1">Uncharacterized protein</fullName>
    </submittedName>
</protein>
<dbReference type="Proteomes" id="UP000611723">
    <property type="component" value="Unassembled WGS sequence"/>
</dbReference>
<accession>A0A935C6B7</accession>
<organism evidence="1 2">
    <name type="scientific">Marivirga aurantiaca</name>
    <dbReference type="NCBI Taxonomy" id="2802615"/>
    <lineage>
        <taxon>Bacteria</taxon>
        <taxon>Pseudomonadati</taxon>
        <taxon>Bacteroidota</taxon>
        <taxon>Cytophagia</taxon>
        <taxon>Cytophagales</taxon>
        <taxon>Marivirgaceae</taxon>
        <taxon>Marivirga</taxon>
    </lineage>
</organism>
<name>A0A935C6B7_9BACT</name>
<dbReference type="AlphaFoldDB" id="A0A935C6B7"/>
<evidence type="ECO:0000313" key="2">
    <source>
        <dbReference type="Proteomes" id="UP000611723"/>
    </source>
</evidence>
<sequence>METKYKKGEVVYERTRPSQKLYISRCVSGIYYCKVEEDTKRKELVYFERDILPYMEKSN</sequence>
<proteinExistence type="predicted"/>